<dbReference type="Proteomes" id="UP001226160">
    <property type="component" value="Unassembled WGS sequence"/>
</dbReference>
<accession>A0AAP4BSQ6</accession>
<dbReference type="Pfam" id="PF02734">
    <property type="entry name" value="Dak2"/>
    <property type="match status" value="1"/>
</dbReference>
<name>A0AAP4BSQ6_9CORY</name>
<proteinExistence type="predicted"/>
<feature type="region of interest" description="Disordered" evidence="1">
    <location>
        <begin position="324"/>
        <end position="390"/>
    </location>
</feature>
<dbReference type="RefSeq" id="WP_239211646.1">
    <property type="nucleotide sequence ID" value="NZ_CP091865.1"/>
</dbReference>
<dbReference type="InterPro" id="IPR033470">
    <property type="entry name" value="FakA-like_C"/>
</dbReference>
<evidence type="ECO:0000313" key="4">
    <source>
        <dbReference type="Proteomes" id="UP001226160"/>
    </source>
</evidence>
<evidence type="ECO:0000259" key="2">
    <source>
        <dbReference type="PROSITE" id="PS51480"/>
    </source>
</evidence>
<dbReference type="PANTHER" id="PTHR33434">
    <property type="entry name" value="DEGV DOMAIN-CONTAINING PROTEIN DR_1986-RELATED"/>
    <property type="match status" value="1"/>
</dbReference>
<dbReference type="EMBL" id="JASNVP010000003">
    <property type="protein sequence ID" value="MDK4325709.1"/>
    <property type="molecule type" value="Genomic_DNA"/>
</dbReference>
<sequence>MSLRPDTLADATAPATRLDGAGLRRWAQRAATELQRRRSEINGLNVYPVPDSDTGSNMSFTMDSALAQASEAPDKQVATALAMGAARGARGNSGVILSQVLRGIADSCPDSCLQAPQLRSALHSAVELSEKAIASPVEGTIISVLRACAQAADPTAETEATETDLLTTACDALHAGEQALAATPSQLPELRAAGVVDAGGVGLLVLLQTLVDELEGRTEPHASALATDTFVSHADQNRSHHLEVMFFFTGDVDQLEAGIAPLGDSLIIARVNDTEATVHIHSHRAGAVIEESLEHGRPSDIRLEVLPDAQADALSVASADTLSAASAGDDGAHREDGTGSTGNAIDNDDDDADDDNDNATDDDNDDGTAARTKPHKPHTKPRTQRRTEHRHLVALVDDSKIAELFAQAGAHVAAPQEFVEQYRGVLGSAKTTATNTSHTGAATATAPVNLSELTVLSNGYTNAQQHQRWRSQGAEVIETASLCAGIAAISVYDKTLPAAEATETMCEAANAMRTAIIENPTEFGDQLGPEVLRVASNLVGDDIEQITVLTPFPAAIDAEALAKLGVEVIVFATETGPIELGVE</sequence>
<evidence type="ECO:0000256" key="1">
    <source>
        <dbReference type="SAM" id="MobiDB-lite"/>
    </source>
</evidence>
<organism evidence="3 4">
    <name type="scientific">Corynebacterium propinquum</name>
    <dbReference type="NCBI Taxonomy" id="43769"/>
    <lineage>
        <taxon>Bacteria</taxon>
        <taxon>Bacillati</taxon>
        <taxon>Actinomycetota</taxon>
        <taxon>Actinomycetes</taxon>
        <taxon>Mycobacteriales</taxon>
        <taxon>Corynebacteriaceae</taxon>
        <taxon>Corynebacterium</taxon>
    </lineage>
</organism>
<dbReference type="InterPro" id="IPR036117">
    <property type="entry name" value="DhaL_dom_sf"/>
</dbReference>
<feature type="domain" description="DhaL" evidence="2">
    <location>
        <begin position="21"/>
        <end position="212"/>
    </location>
</feature>
<reference evidence="3" key="1">
    <citation type="submission" date="2023-05" db="EMBL/GenBank/DDBJ databases">
        <title>Metabolic capabilities are highly conserved among human nasal-associated Corynebacterium species in pangenomic analyses.</title>
        <authorList>
            <person name="Tran T.H."/>
            <person name="Roberts A.Q."/>
            <person name="Escapa I.F."/>
            <person name="Gao W."/>
            <person name="Conlan S."/>
            <person name="Kong H."/>
            <person name="Segre J.A."/>
            <person name="Kelly M.S."/>
            <person name="Lemon K.P."/>
        </authorList>
    </citation>
    <scope>NUCLEOTIDE SEQUENCE</scope>
    <source>
        <strain evidence="3">KPL2654</strain>
    </source>
</reference>
<dbReference type="Gene3D" id="1.25.40.340">
    <property type="match status" value="1"/>
</dbReference>
<dbReference type="SMART" id="SM01121">
    <property type="entry name" value="Dak1_2"/>
    <property type="match status" value="1"/>
</dbReference>
<dbReference type="GO" id="GO:0004371">
    <property type="term" value="F:glycerone kinase activity"/>
    <property type="evidence" value="ECO:0007669"/>
    <property type="project" value="InterPro"/>
</dbReference>
<comment type="caution">
    <text evidence="3">The sequence shown here is derived from an EMBL/GenBank/DDBJ whole genome shotgun (WGS) entry which is preliminary data.</text>
</comment>
<dbReference type="Pfam" id="PF21645">
    <property type="entry name" value="FakA-like_M"/>
    <property type="match status" value="1"/>
</dbReference>
<gene>
    <name evidence="3" type="ORF">QPX54_04155</name>
</gene>
<feature type="compositionally biased region" description="Basic residues" evidence="1">
    <location>
        <begin position="372"/>
        <end position="389"/>
    </location>
</feature>
<dbReference type="PANTHER" id="PTHR33434:SF4">
    <property type="entry name" value="PHOSPHATASE PROTEIN"/>
    <property type="match status" value="1"/>
</dbReference>
<dbReference type="GO" id="GO:0006071">
    <property type="term" value="P:glycerol metabolic process"/>
    <property type="evidence" value="ECO:0007669"/>
    <property type="project" value="InterPro"/>
</dbReference>
<dbReference type="InterPro" id="IPR004007">
    <property type="entry name" value="DhaL_dom"/>
</dbReference>
<dbReference type="PROSITE" id="PS51480">
    <property type="entry name" value="DHAL"/>
    <property type="match status" value="1"/>
</dbReference>
<dbReference type="SUPFAM" id="SSF101473">
    <property type="entry name" value="DhaL-like"/>
    <property type="match status" value="1"/>
</dbReference>
<feature type="compositionally biased region" description="Acidic residues" evidence="1">
    <location>
        <begin position="346"/>
        <end position="366"/>
    </location>
</feature>
<dbReference type="Pfam" id="PF13684">
    <property type="entry name" value="FakA-like_C"/>
    <property type="match status" value="1"/>
</dbReference>
<evidence type="ECO:0000313" key="3">
    <source>
        <dbReference type="EMBL" id="MDK4325709.1"/>
    </source>
</evidence>
<dbReference type="SMART" id="SM01120">
    <property type="entry name" value="Dak2"/>
    <property type="match status" value="1"/>
</dbReference>
<dbReference type="InterPro" id="IPR048394">
    <property type="entry name" value="FakA-like_M"/>
</dbReference>
<dbReference type="InterPro" id="IPR050270">
    <property type="entry name" value="DegV_domain_contain"/>
</dbReference>
<dbReference type="AlphaFoldDB" id="A0AAP4BSQ6"/>
<protein>
    <submittedName>
        <fullName evidence="3">DAK2 domain-containing protein</fullName>
    </submittedName>
</protein>